<accession>A0A2T7P133</accession>
<dbReference type="InterPro" id="IPR036179">
    <property type="entry name" value="Ig-like_dom_sf"/>
</dbReference>
<evidence type="ECO:0000313" key="4">
    <source>
        <dbReference type="Proteomes" id="UP000245119"/>
    </source>
</evidence>
<gene>
    <name evidence="3" type="ORF">C0Q70_12283</name>
</gene>
<organism evidence="3 4">
    <name type="scientific">Pomacea canaliculata</name>
    <name type="common">Golden apple snail</name>
    <dbReference type="NCBI Taxonomy" id="400727"/>
    <lineage>
        <taxon>Eukaryota</taxon>
        <taxon>Metazoa</taxon>
        <taxon>Spiralia</taxon>
        <taxon>Lophotrochozoa</taxon>
        <taxon>Mollusca</taxon>
        <taxon>Gastropoda</taxon>
        <taxon>Caenogastropoda</taxon>
        <taxon>Architaenioglossa</taxon>
        <taxon>Ampullarioidea</taxon>
        <taxon>Ampullariidae</taxon>
        <taxon>Pomacea</taxon>
    </lineage>
</organism>
<dbReference type="EMBL" id="PZQS01000007">
    <property type="protein sequence ID" value="PVD27131.1"/>
    <property type="molecule type" value="Genomic_DNA"/>
</dbReference>
<name>A0A2T7P133_POMCA</name>
<dbReference type="InterPro" id="IPR007110">
    <property type="entry name" value="Ig-like_dom"/>
</dbReference>
<dbReference type="OrthoDB" id="6135345at2759"/>
<feature type="region of interest" description="Disordered" evidence="1">
    <location>
        <begin position="248"/>
        <end position="267"/>
    </location>
</feature>
<feature type="domain" description="Ig-like" evidence="2">
    <location>
        <begin position="133"/>
        <end position="239"/>
    </location>
</feature>
<dbReference type="Proteomes" id="UP000245119">
    <property type="component" value="Linkage Group LG7"/>
</dbReference>
<sequence>MQVVPSTLRLSGTNQTVTLTCSIPSTATVHSVYVMTMSRFTSSKPYQEQTLALADVFSPQARLVSASEGGLPANSATVSGGFTQKSIQVILLKPDCNDAGMYHCSVSYDIGTSTKPVPKTLDDYQNLTVTVPPSNITMSVSPDNEINVANTTVELLCNAIIGINIQGAKWTWEYNDKIDGWRTYTQDSDIRMDTPTLVPGTCYYRQVCYLTLVLALADSEREYKCTVENDGDKDSASLTLGIVNEDGNAPIQTSSTQSHTLTPVSPTENYSSTAGTMFDNTILCLVTSVCLMVLIQTGP</sequence>
<evidence type="ECO:0000256" key="1">
    <source>
        <dbReference type="SAM" id="MobiDB-lite"/>
    </source>
</evidence>
<dbReference type="Gene3D" id="2.60.40.10">
    <property type="entry name" value="Immunoglobulins"/>
    <property type="match status" value="2"/>
</dbReference>
<evidence type="ECO:0000259" key="2">
    <source>
        <dbReference type="PROSITE" id="PS50835"/>
    </source>
</evidence>
<dbReference type="AlphaFoldDB" id="A0A2T7P133"/>
<comment type="caution">
    <text evidence="3">The sequence shown here is derived from an EMBL/GenBank/DDBJ whole genome shotgun (WGS) entry which is preliminary data.</text>
</comment>
<dbReference type="InterPro" id="IPR013783">
    <property type="entry name" value="Ig-like_fold"/>
</dbReference>
<keyword evidence="4" id="KW-1185">Reference proteome</keyword>
<feature type="compositionally biased region" description="Polar residues" evidence="1">
    <location>
        <begin position="250"/>
        <end position="267"/>
    </location>
</feature>
<reference evidence="3 4" key="1">
    <citation type="submission" date="2018-04" db="EMBL/GenBank/DDBJ databases">
        <title>The genome of golden apple snail Pomacea canaliculata provides insight into stress tolerance and invasive adaptation.</title>
        <authorList>
            <person name="Liu C."/>
            <person name="Liu B."/>
            <person name="Ren Y."/>
            <person name="Zhang Y."/>
            <person name="Wang H."/>
            <person name="Li S."/>
            <person name="Jiang F."/>
            <person name="Yin L."/>
            <person name="Zhang G."/>
            <person name="Qian W."/>
            <person name="Fan W."/>
        </authorList>
    </citation>
    <scope>NUCLEOTIDE SEQUENCE [LARGE SCALE GENOMIC DNA]</scope>
    <source>
        <strain evidence="3">SZHN2017</strain>
        <tissue evidence="3">Muscle</tissue>
    </source>
</reference>
<protein>
    <recommendedName>
        <fullName evidence="2">Ig-like domain-containing protein</fullName>
    </recommendedName>
</protein>
<evidence type="ECO:0000313" key="3">
    <source>
        <dbReference type="EMBL" id="PVD27131.1"/>
    </source>
</evidence>
<proteinExistence type="predicted"/>
<dbReference type="PROSITE" id="PS50835">
    <property type="entry name" value="IG_LIKE"/>
    <property type="match status" value="1"/>
</dbReference>
<dbReference type="SUPFAM" id="SSF48726">
    <property type="entry name" value="Immunoglobulin"/>
    <property type="match status" value="2"/>
</dbReference>